<dbReference type="AlphaFoldDB" id="A0A0F8ZAL7"/>
<name>A0A0F8ZAL7_9ZZZZ</name>
<gene>
    <name evidence="1" type="ORF">LCGC14_2798210</name>
</gene>
<organism evidence="1">
    <name type="scientific">marine sediment metagenome</name>
    <dbReference type="NCBI Taxonomy" id="412755"/>
    <lineage>
        <taxon>unclassified sequences</taxon>
        <taxon>metagenomes</taxon>
        <taxon>ecological metagenomes</taxon>
    </lineage>
</organism>
<proteinExistence type="predicted"/>
<reference evidence="1" key="1">
    <citation type="journal article" date="2015" name="Nature">
        <title>Complex archaea that bridge the gap between prokaryotes and eukaryotes.</title>
        <authorList>
            <person name="Spang A."/>
            <person name="Saw J.H."/>
            <person name="Jorgensen S.L."/>
            <person name="Zaremba-Niedzwiedzka K."/>
            <person name="Martijn J."/>
            <person name="Lind A.E."/>
            <person name="van Eijk R."/>
            <person name="Schleper C."/>
            <person name="Guy L."/>
            <person name="Ettema T.J."/>
        </authorList>
    </citation>
    <scope>NUCLEOTIDE SEQUENCE</scope>
</reference>
<sequence length="95" mass="10469">MCEREGCTRPLNRDGLCFYHKVKTVRTNIADLRRENKGEGVAGDSGTAEYVRSMYETRRASGLPDPEPENREAAKFAPAIGVHGGKAYRKINGGL</sequence>
<comment type="caution">
    <text evidence="1">The sequence shown here is derived from an EMBL/GenBank/DDBJ whole genome shotgun (WGS) entry which is preliminary data.</text>
</comment>
<accession>A0A0F8ZAL7</accession>
<evidence type="ECO:0000313" key="1">
    <source>
        <dbReference type="EMBL" id="KKK82955.1"/>
    </source>
</evidence>
<dbReference type="EMBL" id="LAZR01052440">
    <property type="protein sequence ID" value="KKK82955.1"/>
    <property type="molecule type" value="Genomic_DNA"/>
</dbReference>
<protein>
    <submittedName>
        <fullName evidence="1">Uncharacterized protein</fullName>
    </submittedName>
</protein>